<dbReference type="EMBL" id="BMHO01000001">
    <property type="protein sequence ID" value="GGD28946.1"/>
    <property type="molecule type" value="Genomic_DNA"/>
</dbReference>
<name>A0A916Y2Z4_9MICO</name>
<evidence type="ECO:0000313" key="3">
    <source>
        <dbReference type="Proteomes" id="UP000633205"/>
    </source>
</evidence>
<organism evidence="2 3">
    <name type="scientific">Microbacterium faecale</name>
    <dbReference type="NCBI Taxonomy" id="1804630"/>
    <lineage>
        <taxon>Bacteria</taxon>
        <taxon>Bacillati</taxon>
        <taxon>Actinomycetota</taxon>
        <taxon>Actinomycetes</taxon>
        <taxon>Micrococcales</taxon>
        <taxon>Microbacteriaceae</taxon>
        <taxon>Microbacterium</taxon>
    </lineage>
</organism>
<dbReference type="PANTHER" id="PTHR41700">
    <property type="entry name" value="GCN5-RELATED N-ACETYLTRANSFERASE"/>
    <property type="match status" value="1"/>
</dbReference>
<dbReference type="PANTHER" id="PTHR41700:SF1">
    <property type="entry name" value="N-ACETYLTRANSFERASE DOMAIN-CONTAINING PROTEIN"/>
    <property type="match status" value="1"/>
</dbReference>
<dbReference type="CDD" id="cd04301">
    <property type="entry name" value="NAT_SF"/>
    <property type="match status" value="1"/>
</dbReference>
<reference evidence="2" key="1">
    <citation type="journal article" date="2014" name="Int. J. Syst. Evol. Microbiol.">
        <title>Complete genome sequence of Corynebacterium casei LMG S-19264T (=DSM 44701T), isolated from a smear-ripened cheese.</title>
        <authorList>
            <consortium name="US DOE Joint Genome Institute (JGI-PGF)"/>
            <person name="Walter F."/>
            <person name="Albersmeier A."/>
            <person name="Kalinowski J."/>
            <person name="Ruckert C."/>
        </authorList>
    </citation>
    <scope>NUCLEOTIDE SEQUENCE</scope>
    <source>
        <strain evidence="2">CGMCC 1.15152</strain>
    </source>
</reference>
<dbReference type="GO" id="GO:0016747">
    <property type="term" value="F:acyltransferase activity, transferring groups other than amino-acyl groups"/>
    <property type="evidence" value="ECO:0007669"/>
    <property type="project" value="InterPro"/>
</dbReference>
<evidence type="ECO:0000259" key="1">
    <source>
        <dbReference type="PROSITE" id="PS51186"/>
    </source>
</evidence>
<accession>A0A916Y2Z4</accession>
<gene>
    <name evidence="2" type="ORF">GCM10010915_06310</name>
</gene>
<evidence type="ECO:0000313" key="2">
    <source>
        <dbReference type="EMBL" id="GGD28946.1"/>
    </source>
</evidence>
<dbReference type="Gene3D" id="3.40.630.30">
    <property type="match status" value="1"/>
</dbReference>
<dbReference type="PROSITE" id="PS51186">
    <property type="entry name" value="GNAT"/>
    <property type="match status" value="1"/>
</dbReference>
<proteinExistence type="predicted"/>
<comment type="caution">
    <text evidence="2">The sequence shown here is derived from an EMBL/GenBank/DDBJ whole genome shotgun (WGS) entry which is preliminary data.</text>
</comment>
<keyword evidence="3" id="KW-1185">Reference proteome</keyword>
<dbReference type="InterPro" id="IPR000182">
    <property type="entry name" value="GNAT_dom"/>
</dbReference>
<dbReference type="AlphaFoldDB" id="A0A916Y2Z4"/>
<dbReference type="Proteomes" id="UP000633205">
    <property type="component" value="Unassembled WGS sequence"/>
</dbReference>
<dbReference type="Pfam" id="PF00583">
    <property type="entry name" value="Acetyltransf_1"/>
    <property type="match status" value="1"/>
</dbReference>
<sequence>MVGERWRVGRPVSDDNAARNAADYAGGMREIRELDTVELILEAQGVLDAIRGPERVVDAGTLRALQQSGNYAVGFFDEGRMVGASVAFFGEPSSRSMHSHITALLPEFRGRGWGRELKEHQRQWALSRGVGNVTWTFDPLIARNAHFFLTVLGAKVTGYAVNQYGIFGGGDAGDESDRLDVKWALADIAKHPQNGDVVETLSIPRDVEQMRREDPAEAHSWRMKLRREMAVLTNRGLKIGGFEADRGYMFVAK</sequence>
<dbReference type="InterPro" id="IPR016181">
    <property type="entry name" value="Acyl_CoA_acyltransferase"/>
</dbReference>
<reference evidence="2" key="2">
    <citation type="submission" date="2020-09" db="EMBL/GenBank/DDBJ databases">
        <authorList>
            <person name="Sun Q."/>
            <person name="Zhou Y."/>
        </authorList>
    </citation>
    <scope>NUCLEOTIDE SEQUENCE</scope>
    <source>
        <strain evidence="2">CGMCC 1.15152</strain>
    </source>
</reference>
<dbReference type="SUPFAM" id="SSF55729">
    <property type="entry name" value="Acyl-CoA N-acyltransferases (Nat)"/>
    <property type="match status" value="1"/>
</dbReference>
<dbReference type="InterPro" id="IPR038764">
    <property type="entry name" value="GNAT_N_AcTrfase_prd"/>
</dbReference>
<protein>
    <recommendedName>
        <fullName evidence="1">N-acetyltransferase domain-containing protein</fullName>
    </recommendedName>
</protein>
<feature type="domain" description="N-acetyltransferase" evidence="1">
    <location>
        <begin position="29"/>
        <end position="180"/>
    </location>
</feature>